<dbReference type="AlphaFoldDB" id="F0UBM1"/>
<dbReference type="EMBL" id="DS990637">
    <property type="protein sequence ID" value="EGC43077.1"/>
    <property type="molecule type" value="Genomic_DNA"/>
</dbReference>
<dbReference type="HOGENOM" id="CLU_2573347_0_0_1"/>
<evidence type="ECO:0000313" key="2">
    <source>
        <dbReference type="Proteomes" id="UP000008142"/>
    </source>
</evidence>
<proteinExistence type="predicted"/>
<gene>
    <name evidence="1" type="ORF">HCEG_02292</name>
</gene>
<organism evidence="2">
    <name type="scientific">Ajellomyces capsulatus (strain H88)</name>
    <name type="common">Darling's disease fungus</name>
    <name type="synonym">Histoplasma capsulatum</name>
    <dbReference type="NCBI Taxonomy" id="544711"/>
    <lineage>
        <taxon>Eukaryota</taxon>
        <taxon>Fungi</taxon>
        <taxon>Dikarya</taxon>
        <taxon>Ascomycota</taxon>
        <taxon>Pezizomycotina</taxon>
        <taxon>Eurotiomycetes</taxon>
        <taxon>Eurotiomycetidae</taxon>
        <taxon>Onygenales</taxon>
        <taxon>Ajellomycetaceae</taxon>
        <taxon>Histoplasma</taxon>
    </lineage>
</organism>
<accession>F0UBM1</accession>
<name>F0UBM1_AJEC8</name>
<sequence>MGVRLVPIHLFGLGPSDLSLPPLSRTLHLKLLITTINTHYAPPPPPPPHHYVGSLCHRLPLLVYTLTYSYRDTSRHGEGEG</sequence>
<reference evidence="2" key="1">
    <citation type="submission" date="2008-07" db="EMBL/GenBank/DDBJ databases">
        <title>Annotation of Ajellomyces capsulatus strain H88.</title>
        <authorList>
            <person name="Champion M."/>
            <person name="Cuomo C."/>
            <person name="Ma L.-J."/>
            <person name="Henn M.R."/>
            <person name="Sil A."/>
            <person name="Goldman B."/>
            <person name="Young S.K."/>
            <person name="Kodira C.D."/>
            <person name="Zeng Q."/>
            <person name="Koehrsen M."/>
            <person name="Alvarado L."/>
            <person name="Berlin A."/>
            <person name="Borenstein D."/>
            <person name="Chen Z."/>
            <person name="Engels R."/>
            <person name="Freedman E."/>
            <person name="Gellesch M."/>
            <person name="Goldberg J."/>
            <person name="Griggs A."/>
            <person name="Gujja S."/>
            <person name="Heiman D."/>
            <person name="Hepburn T."/>
            <person name="Howarth C."/>
            <person name="Jen D."/>
            <person name="Larson L."/>
            <person name="Lewis B."/>
            <person name="Mehta T."/>
            <person name="Park D."/>
            <person name="Pearson M."/>
            <person name="Roberts A."/>
            <person name="Saif S."/>
            <person name="Shea T."/>
            <person name="Shenoy N."/>
            <person name="Sisk P."/>
            <person name="Stolte C."/>
            <person name="Sykes S."/>
            <person name="Walk T."/>
            <person name="White J."/>
            <person name="Yandava C."/>
            <person name="Klein B."/>
            <person name="McEwen J.G."/>
            <person name="Puccia R."/>
            <person name="Goldman G.H."/>
            <person name="Felipe M.S."/>
            <person name="Nino-Vega G."/>
            <person name="San-Blas G."/>
            <person name="Taylor J."/>
            <person name="Mendoza L."/>
            <person name="Galagan J."/>
            <person name="Nusbaum C."/>
            <person name="Birren B."/>
        </authorList>
    </citation>
    <scope>NUCLEOTIDE SEQUENCE [LARGE SCALE GENOMIC DNA]</scope>
    <source>
        <strain evidence="2">H88</strain>
    </source>
</reference>
<dbReference type="Proteomes" id="UP000008142">
    <property type="component" value="Unassembled WGS sequence"/>
</dbReference>
<protein>
    <submittedName>
        <fullName evidence="1">Predicted protein</fullName>
    </submittedName>
</protein>
<evidence type="ECO:0000313" key="1">
    <source>
        <dbReference type="EMBL" id="EGC43077.1"/>
    </source>
</evidence>